<dbReference type="AlphaFoldDB" id="A0A813G2B7"/>
<keyword evidence="2 5" id="KW-0812">Transmembrane</keyword>
<protein>
    <submittedName>
        <fullName evidence="6">Uncharacterized protein</fullName>
    </submittedName>
</protein>
<evidence type="ECO:0000256" key="2">
    <source>
        <dbReference type="ARBA" id="ARBA00022692"/>
    </source>
</evidence>
<evidence type="ECO:0000313" key="6">
    <source>
        <dbReference type="EMBL" id="CAE8620222.1"/>
    </source>
</evidence>
<evidence type="ECO:0000256" key="4">
    <source>
        <dbReference type="ARBA" id="ARBA00023136"/>
    </source>
</evidence>
<keyword evidence="3 5" id="KW-1133">Transmembrane helix</keyword>
<organism evidence="6 7">
    <name type="scientific">Polarella glacialis</name>
    <name type="common">Dinoflagellate</name>
    <dbReference type="NCBI Taxonomy" id="89957"/>
    <lineage>
        <taxon>Eukaryota</taxon>
        <taxon>Sar</taxon>
        <taxon>Alveolata</taxon>
        <taxon>Dinophyceae</taxon>
        <taxon>Suessiales</taxon>
        <taxon>Suessiaceae</taxon>
        <taxon>Polarella</taxon>
    </lineage>
</organism>
<accession>A0A813G2B7</accession>
<feature type="non-terminal residue" evidence="6">
    <location>
        <position position="105"/>
    </location>
</feature>
<name>A0A813G2B7_POLGL</name>
<sequence>CSTMEPWERWALGISLALLNVALSATGFTLQRKAHLRAAEEQRVDPEHATMACCPMWQAGVLLVILAAIPDVISYTLVPQVVCTCFSCFRLVVVTILAHWFLEER</sequence>
<keyword evidence="4 5" id="KW-0472">Membrane</keyword>
<dbReference type="Proteomes" id="UP000654075">
    <property type="component" value="Unassembled WGS sequence"/>
</dbReference>
<reference evidence="6" key="1">
    <citation type="submission" date="2021-02" db="EMBL/GenBank/DDBJ databases">
        <authorList>
            <person name="Dougan E. K."/>
            <person name="Rhodes N."/>
            <person name="Thang M."/>
            <person name="Chan C."/>
        </authorList>
    </citation>
    <scope>NUCLEOTIDE SEQUENCE</scope>
</reference>
<dbReference type="Pfam" id="PF05653">
    <property type="entry name" value="Mg_trans_NIPA"/>
    <property type="match status" value="1"/>
</dbReference>
<comment type="subcellular location">
    <subcellularLocation>
        <location evidence="1">Membrane</location>
        <topology evidence="1">Multi-pass membrane protein</topology>
    </subcellularLocation>
</comment>
<evidence type="ECO:0000256" key="5">
    <source>
        <dbReference type="SAM" id="Phobius"/>
    </source>
</evidence>
<dbReference type="PANTHER" id="PTHR12570">
    <property type="match status" value="1"/>
</dbReference>
<feature type="transmembrane region" description="Helical" evidence="5">
    <location>
        <begin position="81"/>
        <end position="102"/>
    </location>
</feature>
<proteinExistence type="predicted"/>
<feature type="non-terminal residue" evidence="6">
    <location>
        <position position="1"/>
    </location>
</feature>
<dbReference type="PANTHER" id="PTHR12570:SF65">
    <property type="entry name" value="MAGNESIUM TRANSPORTER NIPA9-RELATED"/>
    <property type="match status" value="1"/>
</dbReference>
<dbReference type="GO" id="GO:0015095">
    <property type="term" value="F:magnesium ion transmembrane transporter activity"/>
    <property type="evidence" value="ECO:0007669"/>
    <property type="project" value="InterPro"/>
</dbReference>
<dbReference type="OrthoDB" id="6428174at2759"/>
<keyword evidence="7" id="KW-1185">Reference proteome</keyword>
<comment type="caution">
    <text evidence="6">The sequence shown here is derived from an EMBL/GenBank/DDBJ whole genome shotgun (WGS) entry which is preliminary data.</text>
</comment>
<dbReference type="InterPro" id="IPR008521">
    <property type="entry name" value="Mg_trans_NIPA"/>
</dbReference>
<dbReference type="GO" id="GO:0016020">
    <property type="term" value="C:membrane"/>
    <property type="evidence" value="ECO:0007669"/>
    <property type="project" value="UniProtKB-SubCell"/>
</dbReference>
<gene>
    <name evidence="6" type="ORF">PGLA1383_LOCUS37786</name>
</gene>
<dbReference type="EMBL" id="CAJNNV010027394">
    <property type="protein sequence ID" value="CAE8620222.1"/>
    <property type="molecule type" value="Genomic_DNA"/>
</dbReference>
<feature type="transmembrane region" description="Helical" evidence="5">
    <location>
        <begin position="48"/>
        <end position="69"/>
    </location>
</feature>
<evidence type="ECO:0000313" key="7">
    <source>
        <dbReference type="Proteomes" id="UP000654075"/>
    </source>
</evidence>
<evidence type="ECO:0000256" key="1">
    <source>
        <dbReference type="ARBA" id="ARBA00004141"/>
    </source>
</evidence>
<evidence type="ECO:0000256" key="3">
    <source>
        <dbReference type="ARBA" id="ARBA00022989"/>
    </source>
</evidence>